<protein>
    <recommendedName>
        <fullName evidence="2">L-2-amino-thiazoline-4-carboxylic acid hydrolase</fullName>
    </recommendedName>
</protein>
<sequence>MSFNAEKEIGRLWSGLHGAQGEIGRTYYRWRQAALEVAGPDAKPLDVSLRAAEIMGTEIGKGFLPRLNWLKGEETWLMNLAKSYAGNWINHGAVVTLEKGENPFEVFIKWERCPWPTFAKEYGVDMEEDVLCCDRILQSILKDVNVFFDINYKIETLKAIPRGEGVCLRRLYRD</sequence>
<evidence type="ECO:0000313" key="1">
    <source>
        <dbReference type="EMBL" id="GAG13570.1"/>
    </source>
</evidence>
<comment type="caution">
    <text evidence="1">The sequence shown here is derived from an EMBL/GenBank/DDBJ whole genome shotgun (WGS) entry which is preliminary data.</text>
</comment>
<gene>
    <name evidence="1" type="ORF">S01H1_35834</name>
</gene>
<evidence type="ECO:0008006" key="2">
    <source>
        <dbReference type="Google" id="ProtNLM"/>
    </source>
</evidence>
<reference evidence="1" key="1">
    <citation type="journal article" date="2014" name="Front. Microbiol.">
        <title>High frequency of phylogenetically diverse reductive dehalogenase-homologous genes in deep subseafloor sedimentary metagenomes.</title>
        <authorList>
            <person name="Kawai M."/>
            <person name="Futagami T."/>
            <person name="Toyoda A."/>
            <person name="Takaki Y."/>
            <person name="Nishi S."/>
            <person name="Hori S."/>
            <person name="Arai W."/>
            <person name="Tsubouchi T."/>
            <person name="Morono Y."/>
            <person name="Uchiyama I."/>
            <person name="Ito T."/>
            <person name="Fujiyama A."/>
            <person name="Inagaki F."/>
            <person name="Takami H."/>
        </authorList>
    </citation>
    <scope>NUCLEOTIDE SEQUENCE</scope>
    <source>
        <strain evidence="1">Expedition CK06-06</strain>
    </source>
</reference>
<accession>X0V650</accession>
<dbReference type="AlphaFoldDB" id="X0V650"/>
<organism evidence="1">
    <name type="scientific">marine sediment metagenome</name>
    <dbReference type="NCBI Taxonomy" id="412755"/>
    <lineage>
        <taxon>unclassified sequences</taxon>
        <taxon>metagenomes</taxon>
        <taxon>ecological metagenomes</taxon>
    </lineage>
</organism>
<proteinExistence type="predicted"/>
<name>X0V650_9ZZZZ</name>
<dbReference type="EMBL" id="BARS01022410">
    <property type="protein sequence ID" value="GAG13570.1"/>
    <property type="molecule type" value="Genomic_DNA"/>
</dbReference>